<keyword evidence="6 10" id="KW-0133">Cell shape</keyword>
<dbReference type="InterPro" id="IPR035911">
    <property type="entry name" value="MurE/MurF_N"/>
</dbReference>
<dbReference type="NCBIfam" id="TIGR01143">
    <property type="entry name" value="murF"/>
    <property type="match status" value="1"/>
</dbReference>
<gene>
    <name evidence="10" type="primary">murF</name>
    <name evidence="15" type="ORF">HW270_04585</name>
</gene>
<evidence type="ECO:0000256" key="6">
    <source>
        <dbReference type="ARBA" id="ARBA00022960"/>
    </source>
</evidence>
<dbReference type="PANTHER" id="PTHR43024">
    <property type="entry name" value="UDP-N-ACETYLMURAMOYL-TRIPEPTIDE--D-ALANYL-D-ALANINE LIGASE"/>
    <property type="match status" value="1"/>
</dbReference>
<dbReference type="GO" id="GO:0009252">
    <property type="term" value="P:peptidoglycan biosynthetic process"/>
    <property type="evidence" value="ECO:0007669"/>
    <property type="project" value="UniProtKB-UniRule"/>
</dbReference>
<organism evidence="15 16">
    <name type="scientific">Mogibacterium timidum</name>
    <dbReference type="NCBI Taxonomy" id="35519"/>
    <lineage>
        <taxon>Bacteria</taxon>
        <taxon>Bacillati</taxon>
        <taxon>Bacillota</taxon>
        <taxon>Clostridia</taxon>
        <taxon>Peptostreptococcales</taxon>
        <taxon>Anaerovoracaceae</taxon>
        <taxon>Mogibacterium</taxon>
    </lineage>
</organism>
<dbReference type="RefSeq" id="WP_178978475.1">
    <property type="nucleotide sequence ID" value="NZ_JABXYR010000001.1"/>
</dbReference>
<comment type="caution">
    <text evidence="15">The sequence shown here is derived from an EMBL/GenBank/DDBJ whole genome shotgun (WGS) entry which is preliminary data.</text>
</comment>
<keyword evidence="2 10" id="KW-0436">Ligase</keyword>
<evidence type="ECO:0000256" key="2">
    <source>
        <dbReference type="ARBA" id="ARBA00022598"/>
    </source>
</evidence>
<dbReference type="GO" id="GO:0047480">
    <property type="term" value="F:UDP-N-acetylmuramoyl-tripeptide-D-alanyl-D-alanine ligase activity"/>
    <property type="evidence" value="ECO:0007669"/>
    <property type="project" value="UniProtKB-UniRule"/>
</dbReference>
<comment type="function">
    <text evidence="10 11">Involved in cell wall formation. Catalyzes the final step in the synthesis of UDP-N-acetylmuramoyl-pentapeptide, the precursor of murein.</text>
</comment>
<evidence type="ECO:0000313" key="15">
    <source>
        <dbReference type="EMBL" id="NWO23357.1"/>
    </source>
</evidence>
<dbReference type="InterPro" id="IPR051046">
    <property type="entry name" value="MurCDEF_CellWall_CoF430Synth"/>
</dbReference>
<dbReference type="Proteomes" id="UP000526307">
    <property type="component" value="Unassembled WGS sequence"/>
</dbReference>
<dbReference type="GO" id="GO:0005737">
    <property type="term" value="C:cytoplasm"/>
    <property type="evidence" value="ECO:0007669"/>
    <property type="project" value="UniProtKB-SubCell"/>
</dbReference>
<dbReference type="InterPro" id="IPR005863">
    <property type="entry name" value="UDP-N-AcMur_synth"/>
</dbReference>
<dbReference type="HAMAP" id="MF_02019">
    <property type="entry name" value="MurF"/>
    <property type="match status" value="1"/>
</dbReference>
<evidence type="ECO:0000256" key="11">
    <source>
        <dbReference type="RuleBase" id="RU004136"/>
    </source>
</evidence>
<proteinExistence type="inferred from homology"/>
<dbReference type="SUPFAM" id="SSF53244">
    <property type="entry name" value="MurD-like peptide ligases, peptide-binding domain"/>
    <property type="match status" value="1"/>
</dbReference>
<evidence type="ECO:0000256" key="9">
    <source>
        <dbReference type="ARBA" id="ARBA00023316"/>
    </source>
</evidence>
<dbReference type="UniPathway" id="UPA00219"/>
<feature type="domain" description="Mur ligase central" evidence="14">
    <location>
        <begin position="116"/>
        <end position="312"/>
    </location>
</feature>
<evidence type="ECO:0000313" key="16">
    <source>
        <dbReference type="Proteomes" id="UP000526307"/>
    </source>
</evidence>
<dbReference type="InterPro" id="IPR000713">
    <property type="entry name" value="Mur_ligase_N"/>
</dbReference>
<dbReference type="SUPFAM" id="SSF63418">
    <property type="entry name" value="MurE/MurF N-terminal domain"/>
    <property type="match status" value="1"/>
</dbReference>
<evidence type="ECO:0000256" key="10">
    <source>
        <dbReference type="HAMAP-Rule" id="MF_02019"/>
    </source>
</evidence>
<dbReference type="GO" id="GO:0005524">
    <property type="term" value="F:ATP binding"/>
    <property type="evidence" value="ECO:0007669"/>
    <property type="project" value="UniProtKB-UniRule"/>
</dbReference>
<sequence length="479" mass="50743">MKKISVDYILDAIPESKLLSDAGSAEVTSVAIDSRQVKECSLFFAVIGEKNDGHDFLPSVRENGCHAVIVSDTEWGDKIAAYGDMTVILVSCTRDALMQLAKRYIADWHGLLKVAVTGSVGKTGTKDFLGAVLSSKYKTGKTPGNLNSDYGLPLTVFGFDEDIEAAVLEMGAGRSVHISELADIARPDIGVVTNVGTSHLEAFGTRDILTAEKLGISKFFDVGNSIIVNSDCDKLSRKNVEKIVPAGTDVVTVGSEVNDNIIVYNIGDFGIDGVSCSLDVKLGLTEYDGTYKLVIPVIGAHNLGNAALAIAAGVKLGINPADGIRALADTRFSSGRLEVIKTDRFTIIDDSYNASPESMKSGLKILNSSKASRRVAILGDMYELGDESEALHESVGTYAHDIGIDLLITIGSNATAIARAAVAAKEAEGIAYDGGLEVIAYTDKDEAISEINDLLTEGDVILVKASRGMKLEDVISAIK</sequence>
<dbReference type="GO" id="GO:0008360">
    <property type="term" value="P:regulation of cell shape"/>
    <property type="evidence" value="ECO:0007669"/>
    <property type="project" value="UniProtKB-KW"/>
</dbReference>
<evidence type="ECO:0000256" key="5">
    <source>
        <dbReference type="ARBA" id="ARBA00022840"/>
    </source>
</evidence>
<name>A0A7Y8VRS9_9FIRM</name>
<evidence type="ECO:0000259" key="12">
    <source>
        <dbReference type="Pfam" id="PF01225"/>
    </source>
</evidence>
<evidence type="ECO:0000259" key="14">
    <source>
        <dbReference type="Pfam" id="PF08245"/>
    </source>
</evidence>
<keyword evidence="8 10" id="KW-0131">Cell cycle</keyword>
<evidence type="ECO:0000256" key="3">
    <source>
        <dbReference type="ARBA" id="ARBA00022618"/>
    </source>
</evidence>
<dbReference type="EC" id="6.3.2.10" evidence="10 11"/>
<evidence type="ECO:0000256" key="4">
    <source>
        <dbReference type="ARBA" id="ARBA00022741"/>
    </source>
</evidence>
<dbReference type="GO" id="GO:0071555">
    <property type="term" value="P:cell wall organization"/>
    <property type="evidence" value="ECO:0007669"/>
    <property type="project" value="UniProtKB-KW"/>
</dbReference>
<evidence type="ECO:0000256" key="7">
    <source>
        <dbReference type="ARBA" id="ARBA00022984"/>
    </source>
</evidence>
<evidence type="ECO:0000259" key="13">
    <source>
        <dbReference type="Pfam" id="PF02875"/>
    </source>
</evidence>
<dbReference type="EMBL" id="JABXYR010000001">
    <property type="protein sequence ID" value="NWO23357.1"/>
    <property type="molecule type" value="Genomic_DNA"/>
</dbReference>
<feature type="domain" description="Mur ligase N-terminal catalytic" evidence="12">
    <location>
        <begin position="27"/>
        <end position="104"/>
    </location>
</feature>
<keyword evidence="7 10" id="KW-0573">Peptidoglycan synthesis</keyword>
<keyword evidence="1 10" id="KW-0963">Cytoplasm</keyword>
<reference evidence="15 16" key="1">
    <citation type="submission" date="2020-06" db="EMBL/GenBank/DDBJ databases">
        <title>Mogibacterium timidum strain W9173 genomic sequence.</title>
        <authorList>
            <person name="Wade W.G."/>
            <person name="Johnston C.D."/>
            <person name="Chen T."/>
            <person name="Dewhirst F.E."/>
        </authorList>
    </citation>
    <scope>NUCLEOTIDE SEQUENCE [LARGE SCALE GENOMIC DNA]</scope>
    <source>
        <strain evidence="15 16">W9173</strain>
    </source>
</reference>
<protein>
    <recommendedName>
        <fullName evidence="10 11">UDP-N-acetylmuramoyl-tripeptide--D-alanyl-D-alanine ligase</fullName>
        <ecNumber evidence="10 11">6.3.2.10</ecNumber>
    </recommendedName>
    <alternativeName>
        <fullName evidence="10">D-alanyl-D-alanine-adding enzyme</fullName>
    </alternativeName>
</protein>
<dbReference type="Pfam" id="PF01225">
    <property type="entry name" value="Mur_ligase"/>
    <property type="match status" value="1"/>
</dbReference>
<evidence type="ECO:0000256" key="1">
    <source>
        <dbReference type="ARBA" id="ARBA00022490"/>
    </source>
</evidence>
<comment type="pathway">
    <text evidence="10 11">Cell wall biogenesis; peptidoglycan biosynthesis.</text>
</comment>
<keyword evidence="16" id="KW-1185">Reference proteome</keyword>
<dbReference type="Gene3D" id="3.40.1390.10">
    <property type="entry name" value="MurE/MurF, N-terminal domain"/>
    <property type="match status" value="1"/>
</dbReference>
<dbReference type="Pfam" id="PF08245">
    <property type="entry name" value="Mur_ligase_M"/>
    <property type="match status" value="1"/>
</dbReference>
<accession>A0A7Y8VRS9</accession>
<dbReference type="InterPro" id="IPR013221">
    <property type="entry name" value="Mur_ligase_cen"/>
</dbReference>
<dbReference type="InterPro" id="IPR004101">
    <property type="entry name" value="Mur_ligase_C"/>
</dbReference>
<comment type="catalytic activity">
    <reaction evidence="10 11">
        <text>D-alanyl-D-alanine + UDP-N-acetyl-alpha-D-muramoyl-L-alanyl-gamma-D-glutamyl-meso-2,6-diaminopimelate + ATP = UDP-N-acetyl-alpha-D-muramoyl-L-alanyl-gamma-D-glutamyl-meso-2,6-diaminopimeloyl-D-alanyl-D-alanine + ADP + phosphate + H(+)</text>
        <dbReference type="Rhea" id="RHEA:28374"/>
        <dbReference type="ChEBI" id="CHEBI:15378"/>
        <dbReference type="ChEBI" id="CHEBI:30616"/>
        <dbReference type="ChEBI" id="CHEBI:43474"/>
        <dbReference type="ChEBI" id="CHEBI:57822"/>
        <dbReference type="ChEBI" id="CHEBI:61386"/>
        <dbReference type="ChEBI" id="CHEBI:83905"/>
        <dbReference type="ChEBI" id="CHEBI:456216"/>
        <dbReference type="EC" id="6.3.2.10"/>
    </reaction>
</comment>
<dbReference type="InterPro" id="IPR036565">
    <property type="entry name" value="Mur-like_cat_sf"/>
</dbReference>
<keyword evidence="5 10" id="KW-0067">ATP-binding</keyword>
<evidence type="ECO:0000256" key="8">
    <source>
        <dbReference type="ARBA" id="ARBA00023306"/>
    </source>
</evidence>
<keyword evidence="4 10" id="KW-0547">Nucleotide-binding</keyword>
<dbReference type="InterPro" id="IPR036615">
    <property type="entry name" value="Mur_ligase_C_dom_sf"/>
</dbReference>
<dbReference type="AlphaFoldDB" id="A0A7Y8VRS9"/>
<dbReference type="SUPFAM" id="SSF53623">
    <property type="entry name" value="MurD-like peptide ligases, catalytic domain"/>
    <property type="match status" value="1"/>
</dbReference>
<comment type="similarity">
    <text evidence="10">Belongs to the MurCDEF family. MurF subfamily.</text>
</comment>
<comment type="subcellular location">
    <subcellularLocation>
        <location evidence="10 11">Cytoplasm</location>
    </subcellularLocation>
</comment>
<keyword evidence="9 10" id="KW-0961">Cell wall biogenesis/degradation</keyword>
<feature type="domain" description="Mur ligase C-terminal" evidence="13">
    <location>
        <begin position="335"/>
        <end position="467"/>
    </location>
</feature>
<dbReference type="Gene3D" id="3.90.190.20">
    <property type="entry name" value="Mur ligase, C-terminal domain"/>
    <property type="match status" value="1"/>
</dbReference>
<dbReference type="PANTHER" id="PTHR43024:SF1">
    <property type="entry name" value="UDP-N-ACETYLMURAMOYL-TRIPEPTIDE--D-ALANYL-D-ALANINE LIGASE"/>
    <property type="match status" value="1"/>
</dbReference>
<keyword evidence="3 10" id="KW-0132">Cell division</keyword>
<dbReference type="GO" id="GO:0051301">
    <property type="term" value="P:cell division"/>
    <property type="evidence" value="ECO:0007669"/>
    <property type="project" value="UniProtKB-KW"/>
</dbReference>
<comment type="caution">
    <text evidence="10">Lacks conserved residue(s) required for the propagation of feature annotation.</text>
</comment>
<dbReference type="Gene3D" id="3.40.1190.10">
    <property type="entry name" value="Mur-like, catalytic domain"/>
    <property type="match status" value="1"/>
</dbReference>
<dbReference type="Pfam" id="PF02875">
    <property type="entry name" value="Mur_ligase_C"/>
    <property type="match status" value="1"/>
</dbReference>